<feature type="region of interest" description="Disordered" evidence="1">
    <location>
        <begin position="345"/>
        <end position="377"/>
    </location>
</feature>
<evidence type="ECO:0000313" key="4">
    <source>
        <dbReference type="Proteomes" id="UP000186777"/>
    </source>
</evidence>
<dbReference type="CDD" id="cd03408">
    <property type="entry name" value="SPFH_like_u1"/>
    <property type="match status" value="1"/>
</dbReference>
<feature type="compositionally biased region" description="Pro residues" evidence="1">
    <location>
        <begin position="353"/>
        <end position="372"/>
    </location>
</feature>
<dbReference type="AlphaFoldDB" id="A0A1Q6R1B7"/>
<evidence type="ECO:0000259" key="2">
    <source>
        <dbReference type="Pfam" id="PF13421"/>
    </source>
</evidence>
<comment type="caution">
    <text evidence="3">The sequence shown here is derived from an EMBL/GenBank/DDBJ whole genome shotgun (WGS) entry which is preliminary data.</text>
</comment>
<dbReference type="EMBL" id="MNTG01000048">
    <property type="protein sequence ID" value="OLA36178.1"/>
    <property type="molecule type" value="Genomic_DNA"/>
</dbReference>
<name>A0A1Q6R1B7_9FIRM</name>
<gene>
    <name evidence="3" type="ORF">BHW43_11140</name>
</gene>
<organism evidence="3 4">
    <name type="scientific">Phascolarctobacterium succinatutens</name>
    <dbReference type="NCBI Taxonomy" id="626940"/>
    <lineage>
        <taxon>Bacteria</taxon>
        <taxon>Bacillati</taxon>
        <taxon>Bacillota</taxon>
        <taxon>Negativicutes</taxon>
        <taxon>Acidaminococcales</taxon>
        <taxon>Acidaminococcaceae</taxon>
        <taxon>Phascolarctobacterium</taxon>
    </lineage>
</organism>
<evidence type="ECO:0000313" key="3">
    <source>
        <dbReference type="EMBL" id="OLA36178.1"/>
    </source>
</evidence>
<reference evidence="3 4" key="1">
    <citation type="journal article" date="2016" name="Nat. Biotechnol.">
        <title>Measurement of bacterial replication rates in microbial communities.</title>
        <authorList>
            <person name="Brown C.T."/>
            <person name="Olm M.R."/>
            <person name="Thomas B.C."/>
            <person name="Banfield J.F."/>
        </authorList>
    </citation>
    <scope>NUCLEOTIDE SEQUENCE [LARGE SCALE GENOMIC DNA]</scope>
    <source>
        <strain evidence="3">46_33</strain>
    </source>
</reference>
<dbReference type="PANTHER" id="PTHR37826">
    <property type="entry name" value="FLOTILLIN BAND_7_5 DOMAIN PROTEIN"/>
    <property type="match status" value="1"/>
</dbReference>
<protein>
    <submittedName>
        <fullName evidence="3">Virion core protein (Lumpy skin disease virus)</fullName>
    </submittedName>
</protein>
<dbReference type="PANTHER" id="PTHR37826:SF2">
    <property type="entry name" value="ZINC-RIBBON DOMAIN-CONTAINING PROTEIN"/>
    <property type="match status" value="1"/>
</dbReference>
<dbReference type="InterPro" id="IPR033880">
    <property type="entry name" value="SPFH_YdjI"/>
</dbReference>
<dbReference type="RefSeq" id="WP_303680581.1">
    <property type="nucleotide sequence ID" value="NZ_MNTG01000048.1"/>
</dbReference>
<dbReference type="Pfam" id="PF13421">
    <property type="entry name" value="Band_7_1"/>
    <property type="match status" value="1"/>
</dbReference>
<evidence type="ECO:0000256" key="1">
    <source>
        <dbReference type="SAM" id="MobiDB-lite"/>
    </source>
</evidence>
<accession>A0A1Q6R1B7</accession>
<sequence>MGLIKAAMGAVGGVLGDQWKEFFYCESMPPEVLVTKGMKRTSSQGRSSNTSAEDNIISNGSVVAVNEGQCMIIVEQGKVVDMCNEPGEYVYDTSTEPSIFTGDLKDNVKAIFGQIGKRFTFGGDPGKDQRVYYFNMKEIYGNKFGTAQPIPVRLIDNNLGIDWEVGIRCFGEYSYKITNPLLFYTNVCSNITDEYRRDQIDSQMKSELMMSLGVALGTLTENGMRYSALPRHGKEIANALNEDLSDQWRDRRGVEVYSFALASVTMSEEDAQRLKDIQMLSNPNRAAAAMAGATADAMRIAAGNEGGMGAMGGFVGMNMAGMAGGANVAGLFAQGQQQQMYAQQNPYGQQPPYGQPPYPQQPQPPTPPPAAPAAPAAAAPAADVWTCSCGTTNTGKFCANCGSKKPEPKPAEGSWTCSCGTTNTGKFCANCGSKKPEDKPAEDGWTCSCGAVNKGKFCAECGSKKPEGAPLFKCDKCGWEPPDPHHPPKFCPECGDIFDDNDKQ</sequence>
<dbReference type="Proteomes" id="UP000186777">
    <property type="component" value="Unassembled WGS sequence"/>
</dbReference>
<proteinExistence type="predicted"/>
<dbReference type="STRING" id="626940.BHW43_11140"/>
<feature type="domain" description="SPFH" evidence="2">
    <location>
        <begin position="54"/>
        <end position="275"/>
    </location>
</feature>